<dbReference type="Proteomes" id="UP000789706">
    <property type="component" value="Unassembled WGS sequence"/>
</dbReference>
<feature type="compositionally biased region" description="Low complexity" evidence="3">
    <location>
        <begin position="50"/>
        <end position="59"/>
    </location>
</feature>
<feature type="compositionally biased region" description="Basic and acidic residues" evidence="3">
    <location>
        <begin position="23"/>
        <end position="49"/>
    </location>
</feature>
<feature type="compositionally biased region" description="Acidic residues" evidence="3">
    <location>
        <begin position="72"/>
        <end position="90"/>
    </location>
</feature>
<dbReference type="PANTHER" id="PTHR23236">
    <property type="entry name" value="EUKARYOTIC TRANSLATION INITIATION FACTOR 4B/4H"/>
    <property type="match status" value="1"/>
</dbReference>
<dbReference type="PANTHER" id="PTHR23236:SF51">
    <property type="entry name" value="NUCLEOLAR PROTEIN 6"/>
    <property type="match status" value="1"/>
</dbReference>
<dbReference type="GO" id="GO:0042274">
    <property type="term" value="P:ribosomal small subunit biogenesis"/>
    <property type="evidence" value="ECO:0007669"/>
    <property type="project" value="TreeGrafter"/>
</dbReference>
<keyword evidence="1 2" id="KW-0694">RNA-binding</keyword>
<evidence type="ECO:0000256" key="1">
    <source>
        <dbReference type="ARBA" id="ARBA00022884"/>
    </source>
</evidence>
<dbReference type="GO" id="GO:0019843">
    <property type="term" value="F:rRNA binding"/>
    <property type="evidence" value="ECO:0007669"/>
    <property type="project" value="TreeGrafter"/>
</dbReference>
<evidence type="ECO:0000256" key="2">
    <source>
        <dbReference type="PROSITE-ProRule" id="PRU00176"/>
    </source>
</evidence>
<evidence type="ECO:0000313" key="5">
    <source>
        <dbReference type="EMBL" id="CAG8589002.1"/>
    </source>
</evidence>
<dbReference type="InterPro" id="IPR012677">
    <property type="entry name" value="Nucleotide-bd_a/b_plait_sf"/>
</dbReference>
<dbReference type="Pfam" id="PF00076">
    <property type="entry name" value="RRM_1"/>
    <property type="match status" value="1"/>
</dbReference>
<dbReference type="InterPro" id="IPR000504">
    <property type="entry name" value="RRM_dom"/>
</dbReference>
<organism evidence="5 6">
    <name type="scientific">Diversispora eburnea</name>
    <dbReference type="NCBI Taxonomy" id="1213867"/>
    <lineage>
        <taxon>Eukaryota</taxon>
        <taxon>Fungi</taxon>
        <taxon>Fungi incertae sedis</taxon>
        <taxon>Mucoromycota</taxon>
        <taxon>Glomeromycotina</taxon>
        <taxon>Glomeromycetes</taxon>
        <taxon>Diversisporales</taxon>
        <taxon>Diversisporaceae</taxon>
        <taxon>Diversispora</taxon>
    </lineage>
</organism>
<gene>
    <name evidence="5" type="ORF">DEBURN_LOCUS8958</name>
</gene>
<protein>
    <submittedName>
        <fullName evidence="5">5425_t:CDS:1</fullName>
    </submittedName>
</protein>
<feature type="compositionally biased region" description="Basic residues" evidence="3">
    <location>
        <begin position="1"/>
        <end position="22"/>
    </location>
</feature>
<comment type="caution">
    <text evidence="5">The sequence shown here is derived from an EMBL/GenBank/DDBJ whole genome shotgun (WGS) entry which is preliminary data.</text>
</comment>
<reference evidence="5" key="1">
    <citation type="submission" date="2021-06" db="EMBL/GenBank/DDBJ databases">
        <authorList>
            <person name="Kallberg Y."/>
            <person name="Tangrot J."/>
            <person name="Rosling A."/>
        </authorList>
    </citation>
    <scope>NUCLEOTIDE SEQUENCE</scope>
    <source>
        <strain evidence="5">AZ414A</strain>
    </source>
</reference>
<evidence type="ECO:0000256" key="3">
    <source>
        <dbReference type="SAM" id="MobiDB-lite"/>
    </source>
</evidence>
<keyword evidence="6" id="KW-1185">Reference proteome</keyword>
<dbReference type="InterPro" id="IPR035979">
    <property type="entry name" value="RBD_domain_sf"/>
</dbReference>
<feature type="domain" description="RRM" evidence="4">
    <location>
        <begin position="117"/>
        <end position="194"/>
    </location>
</feature>
<dbReference type="SMART" id="SM00360">
    <property type="entry name" value="RRM"/>
    <property type="match status" value="1"/>
</dbReference>
<evidence type="ECO:0000259" key="4">
    <source>
        <dbReference type="PROSITE" id="PS50102"/>
    </source>
</evidence>
<dbReference type="InterPro" id="IPR034228">
    <property type="entry name" value="Nop6_RRM"/>
</dbReference>
<accession>A0A9N9G8K4</accession>
<dbReference type="Gene3D" id="3.30.70.330">
    <property type="match status" value="1"/>
</dbReference>
<sequence length="290" mass="33602">MSNKLTKRQQKAFTFRKNKKQRKEISIEENPEKIEQNFKLDIENNKDENSINFIESNNESNKEEKQNNENEFMGEIEEEDSVTSETENTDDDNKQSSNNKEKKKGKIKQSKPNTIRFIVFVANLPYDTKNEALSKHFESAGKPISIRLISDKKTNKQKGFAFVEFATSQELNRALRFHHSIFKNRQIKVELTAGGGGNKSKTRLNKINEKRKKLSNERNKFYKTYVIPKKSKNDLEESIMKTTSPKESSTIKNKNLIVKKPRRLKGSNSIKSTKVRKFGGNISDNDDMNI</sequence>
<name>A0A9N9G8K4_9GLOM</name>
<dbReference type="OrthoDB" id="439808at2759"/>
<evidence type="ECO:0000313" key="6">
    <source>
        <dbReference type="Proteomes" id="UP000789706"/>
    </source>
</evidence>
<dbReference type="GO" id="GO:0005730">
    <property type="term" value="C:nucleolus"/>
    <property type="evidence" value="ECO:0007669"/>
    <property type="project" value="TreeGrafter"/>
</dbReference>
<proteinExistence type="predicted"/>
<dbReference type="PROSITE" id="PS50102">
    <property type="entry name" value="RRM"/>
    <property type="match status" value="1"/>
</dbReference>
<dbReference type="SUPFAM" id="SSF54928">
    <property type="entry name" value="RNA-binding domain, RBD"/>
    <property type="match status" value="1"/>
</dbReference>
<dbReference type="CDD" id="cd12400">
    <property type="entry name" value="RRM_Nop6"/>
    <property type="match status" value="1"/>
</dbReference>
<feature type="region of interest" description="Disordered" evidence="3">
    <location>
        <begin position="1"/>
        <end position="109"/>
    </location>
</feature>
<dbReference type="AlphaFoldDB" id="A0A9N9G8K4"/>
<dbReference type="EMBL" id="CAJVPK010001501">
    <property type="protein sequence ID" value="CAG8589002.1"/>
    <property type="molecule type" value="Genomic_DNA"/>
</dbReference>